<dbReference type="NCBIfam" id="TIGR02595">
    <property type="entry name" value="PEP_CTERM"/>
    <property type="match status" value="1"/>
</dbReference>
<evidence type="ECO:0000313" key="3">
    <source>
        <dbReference type="EMBL" id="MBK1855185.1"/>
    </source>
</evidence>
<sequence>MKLTLSFIGSILCSAALSSQAAVLVEYNFDRLDGVGGTPDGDFFDTVNDGLDTGGEDGIDYAATTLAGVSATNFGGASYNGFLDTQTDTGSSLVEFFQLPNENNADFIGAAVLYETGGLDTGTEDNMAGAIAANQFISFTVSTDAGTLNLENLSFNVMGTNRRALDYEVRSSLDSFASTLASGGITVTDAAQNVDLSAAAFDSVSNIEFRIYVDDRLSNGNGGSGTAFDDVVLNGTLVPEPSSTALLGLGGLALILRRRR</sequence>
<gene>
    <name evidence="3" type="ORF">JIN83_09465</name>
</gene>
<evidence type="ECO:0000259" key="2">
    <source>
        <dbReference type="Pfam" id="PF07589"/>
    </source>
</evidence>
<dbReference type="Pfam" id="PF07589">
    <property type="entry name" value="PEP-CTERM"/>
    <property type="match status" value="1"/>
</dbReference>
<name>A0AAE2SBM5_9BACT</name>
<protein>
    <submittedName>
        <fullName evidence="3">PEP-CTERM sorting domain-containing protein</fullName>
    </submittedName>
</protein>
<organism evidence="3 4">
    <name type="scientific">Oceaniferula flava</name>
    <dbReference type="NCBI Taxonomy" id="2800421"/>
    <lineage>
        <taxon>Bacteria</taxon>
        <taxon>Pseudomonadati</taxon>
        <taxon>Verrucomicrobiota</taxon>
        <taxon>Verrucomicrobiia</taxon>
        <taxon>Verrucomicrobiales</taxon>
        <taxon>Verrucomicrobiaceae</taxon>
        <taxon>Oceaniferula</taxon>
    </lineage>
</organism>
<keyword evidence="4" id="KW-1185">Reference proteome</keyword>
<reference evidence="3" key="1">
    <citation type="submission" date="2021-01" db="EMBL/GenBank/DDBJ databases">
        <title>Modified the classification status of verrucomicrobia.</title>
        <authorList>
            <person name="Feng X."/>
        </authorList>
    </citation>
    <scope>NUCLEOTIDE SEQUENCE</scope>
    <source>
        <strain evidence="3">5K15</strain>
    </source>
</reference>
<dbReference type="Proteomes" id="UP000634206">
    <property type="component" value="Unassembled WGS sequence"/>
</dbReference>
<evidence type="ECO:0000256" key="1">
    <source>
        <dbReference type="SAM" id="SignalP"/>
    </source>
</evidence>
<evidence type="ECO:0000313" key="4">
    <source>
        <dbReference type="Proteomes" id="UP000634206"/>
    </source>
</evidence>
<accession>A0AAE2SBM5</accession>
<dbReference type="AlphaFoldDB" id="A0AAE2SBM5"/>
<proteinExistence type="predicted"/>
<comment type="caution">
    <text evidence="3">The sequence shown here is derived from an EMBL/GenBank/DDBJ whole genome shotgun (WGS) entry which is preliminary data.</text>
</comment>
<feature type="chain" id="PRO_5042271004" evidence="1">
    <location>
        <begin position="22"/>
        <end position="260"/>
    </location>
</feature>
<dbReference type="EMBL" id="JAENIG010000005">
    <property type="protein sequence ID" value="MBK1855185.1"/>
    <property type="molecule type" value="Genomic_DNA"/>
</dbReference>
<dbReference type="InterPro" id="IPR013424">
    <property type="entry name" value="Ice-binding_C"/>
</dbReference>
<feature type="signal peptide" evidence="1">
    <location>
        <begin position="1"/>
        <end position="21"/>
    </location>
</feature>
<feature type="domain" description="Ice-binding protein C-terminal" evidence="2">
    <location>
        <begin position="238"/>
        <end position="259"/>
    </location>
</feature>
<keyword evidence="1" id="KW-0732">Signal</keyword>
<dbReference type="RefSeq" id="WP_309489797.1">
    <property type="nucleotide sequence ID" value="NZ_JAENIG010000005.1"/>
</dbReference>